<evidence type="ECO:0000259" key="1">
    <source>
        <dbReference type="PROSITE" id="PS50878"/>
    </source>
</evidence>
<reference evidence="3" key="1">
    <citation type="journal article" date="2019" name="Int. J. Syst. Evol. Microbiol.">
        <title>The Global Catalogue of Microorganisms (GCM) 10K type strain sequencing project: providing services to taxonomists for standard genome sequencing and annotation.</title>
        <authorList>
            <consortium name="The Broad Institute Genomics Platform"/>
            <consortium name="The Broad Institute Genome Sequencing Center for Infectious Disease"/>
            <person name="Wu L."/>
            <person name="Ma J."/>
        </authorList>
    </citation>
    <scope>NUCLEOTIDE SEQUENCE [LARGE SCALE GENOMIC DNA]</scope>
    <source>
        <strain evidence="3">CCUG 50347</strain>
    </source>
</reference>
<comment type="caution">
    <text evidence="2">The sequence shown here is derived from an EMBL/GenBank/DDBJ whole genome shotgun (WGS) entry which is preliminary data.</text>
</comment>
<dbReference type="RefSeq" id="WP_274188601.1">
    <property type="nucleotide sequence ID" value="NZ_BAABHN010000034.1"/>
</dbReference>
<feature type="domain" description="Reverse transcriptase" evidence="1">
    <location>
        <begin position="45"/>
        <end position="256"/>
    </location>
</feature>
<dbReference type="Pfam" id="PF00078">
    <property type="entry name" value="RVT_1"/>
    <property type="match status" value="1"/>
</dbReference>
<dbReference type="GO" id="GO:0003964">
    <property type="term" value="F:RNA-directed DNA polymerase activity"/>
    <property type="evidence" value="ECO:0007669"/>
    <property type="project" value="UniProtKB-KW"/>
</dbReference>
<protein>
    <submittedName>
        <fullName evidence="2">RNA-directed DNA polymerase</fullName>
    </submittedName>
</protein>
<dbReference type="Proteomes" id="UP001595909">
    <property type="component" value="Unassembled WGS sequence"/>
</dbReference>
<organism evidence="2 3">
    <name type="scientific">Actinomycetospora chibensis</name>
    <dbReference type="NCBI Taxonomy" id="663606"/>
    <lineage>
        <taxon>Bacteria</taxon>
        <taxon>Bacillati</taxon>
        <taxon>Actinomycetota</taxon>
        <taxon>Actinomycetes</taxon>
        <taxon>Pseudonocardiales</taxon>
        <taxon>Pseudonocardiaceae</taxon>
        <taxon>Actinomycetospora</taxon>
    </lineage>
</organism>
<keyword evidence="2" id="KW-0695">RNA-directed DNA polymerase</keyword>
<gene>
    <name evidence="2" type="ORF">ACFPEL_15410</name>
</gene>
<dbReference type="CDD" id="cd01646">
    <property type="entry name" value="RT_Bac_retron_I"/>
    <property type="match status" value="1"/>
</dbReference>
<proteinExistence type="predicted"/>
<dbReference type="InterPro" id="IPR000477">
    <property type="entry name" value="RT_dom"/>
</dbReference>
<dbReference type="EMBL" id="JBHSIM010000034">
    <property type="protein sequence ID" value="MFC4833801.1"/>
    <property type="molecule type" value="Genomic_DNA"/>
</dbReference>
<evidence type="ECO:0000313" key="3">
    <source>
        <dbReference type="Proteomes" id="UP001595909"/>
    </source>
</evidence>
<accession>A0ABV9RHV7</accession>
<keyword evidence="3" id="KW-1185">Reference proteome</keyword>
<keyword evidence="2" id="KW-0808">Transferase</keyword>
<sequence>MSAGLVAQLDVRAAVAAETKWEPDLLPQPLVDRFAADRVDLVSEHIEQLALDDEAFRSCDLLIAHKWTYGRRPVALVPFRERVLYRATVEKIKPYLPPVVRGDEAYRTFKQAPTSRGNDISHVVTTDIANFYSSIPIDQLGQHLKGRAGHFELITWLENFWREISGRYVGIPQVNEASETVAEAYADDLQRRILARGVTSVRYSDDFRLLTLGDKRAVRALEIFDDEARQLGLHVNERKTRTDSISDYTDWFQASPNLQGPVARARDAFIDRDLYSDSTFEPDEAQEHRDTATEMLNLWSSGSREYQEGEARAEVVRHAKTALGLLETIEDPTAIPWCEAIVRTEPQLTPAVARYLRTLESRHHERVSSALESLVIYLPLSQWQRVWMLYVIEVGGFLTDNAVIDWAKSNTKDANSEFLRAYSAWVLACNHRLEDSTWREAANGSTSLTSPYLAGALANCRGFSSTEKAQLVAPNFLDQQLFEWVVHNEEDIIPPIF</sequence>
<keyword evidence="2" id="KW-0548">Nucleotidyltransferase</keyword>
<dbReference type="PROSITE" id="PS50878">
    <property type="entry name" value="RT_POL"/>
    <property type="match status" value="1"/>
</dbReference>
<name>A0ABV9RHV7_9PSEU</name>
<evidence type="ECO:0000313" key="2">
    <source>
        <dbReference type="EMBL" id="MFC4833801.1"/>
    </source>
</evidence>